<gene>
    <name evidence="2" type="ORF">M413DRAFT_25551</name>
</gene>
<accession>A0A0C2YSU5</accession>
<feature type="signal peptide" evidence="1">
    <location>
        <begin position="1"/>
        <end position="21"/>
    </location>
</feature>
<organism evidence="2 3">
    <name type="scientific">Hebeloma cylindrosporum</name>
    <dbReference type="NCBI Taxonomy" id="76867"/>
    <lineage>
        <taxon>Eukaryota</taxon>
        <taxon>Fungi</taxon>
        <taxon>Dikarya</taxon>
        <taxon>Basidiomycota</taxon>
        <taxon>Agaricomycotina</taxon>
        <taxon>Agaricomycetes</taxon>
        <taxon>Agaricomycetidae</taxon>
        <taxon>Agaricales</taxon>
        <taxon>Agaricineae</taxon>
        <taxon>Hymenogastraceae</taxon>
        <taxon>Hebeloma</taxon>
    </lineage>
</organism>
<evidence type="ECO:0000313" key="2">
    <source>
        <dbReference type="EMBL" id="KIM44067.1"/>
    </source>
</evidence>
<sequence length="69" mass="7525">MFNRISGLALLVMSLVLAAHSSPIAVGEHEVVVREARQIENIWLDRRAVDGKNRVDAQFLGTGSPGEEP</sequence>
<keyword evidence="1" id="KW-0732">Signal</keyword>
<dbReference type="EMBL" id="KN831774">
    <property type="protein sequence ID" value="KIM44067.1"/>
    <property type="molecule type" value="Genomic_DNA"/>
</dbReference>
<dbReference type="Proteomes" id="UP000053424">
    <property type="component" value="Unassembled WGS sequence"/>
</dbReference>
<evidence type="ECO:0000313" key="3">
    <source>
        <dbReference type="Proteomes" id="UP000053424"/>
    </source>
</evidence>
<keyword evidence="3" id="KW-1185">Reference proteome</keyword>
<dbReference type="HOGENOM" id="CLU_2776218_0_0_1"/>
<protein>
    <submittedName>
        <fullName evidence="2">Uncharacterized protein</fullName>
    </submittedName>
</protein>
<reference evidence="3" key="2">
    <citation type="submission" date="2015-01" db="EMBL/GenBank/DDBJ databases">
        <title>Evolutionary Origins and Diversification of the Mycorrhizal Mutualists.</title>
        <authorList>
            <consortium name="DOE Joint Genome Institute"/>
            <consortium name="Mycorrhizal Genomics Consortium"/>
            <person name="Kohler A."/>
            <person name="Kuo A."/>
            <person name="Nagy L.G."/>
            <person name="Floudas D."/>
            <person name="Copeland A."/>
            <person name="Barry K.W."/>
            <person name="Cichocki N."/>
            <person name="Veneault-Fourrey C."/>
            <person name="LaButti K."/>
            <person name="Lindquist E.A."/>
            <person name="Lipzen A."/>
            <person name="Lundell T."/>
            <person name="Morin E."/>
            <person name="Murat C."/>
            <person name="Riley R."/>
            <person name="Ohm R."/>
            <person name="Sun H."/>
            <person name="Tunlid A."/>
            <person name="Henrissat B."/>
            <person name="Grigoriev I.V."/>
            <person name="Hibbett D.S."/>
            <person name="Martin F."/>
        </authorList>
    </citation>
    <scope>NUCLEOTIDE SEQUENCE [LARGE SCALE GENOMIC DNA]</scope>
    <source>
        <strain evidence="3">h7</strain>
    </source>
</reference>
<feature type="chain" id="PRO_5002159613" evidence="1">
    <location>
        <begin position="22"/>
        <end position="69"/>
    </location>
</feature>
<evidence type="ECO:0000256" key="1">
    <source>
        <dbReference type="SAM" id="SignalP"/>
    </source>
</evidence>
<proteinExistence type="predicted"/>
<dbReference type="AlphaFoldDB" id="A0A0C2YSU5"/>
<reference evidence="2 3" key="1">
    <citation type="submission" date="2014-04" db="EMBL/GenBank/DDBJ databases">
        <authorList>
            <consortium name="DOE Joint Genome Institute"/>
            <person name="Kuo A."/>
            <person name="Gay G."/>
            <person name="Dore J."/>
            <person name="Kohler A."/>
            <person name="Nagy L.G."/>
            <person name="Floudas D."/>
            <person name="Copeland A."/>
            <person name="Barry K.W."/>
            <person name="Cichocki N."/>
            <person name="Veneault-Fourrey C."/>
            <person name="LaButti K."/>
            <person name="Lindquist E.A."/>
            <person name="Lipzen A."/>
            <person name="Lundell T."/>
            <person name="Morin E."/>
            <person name="Murat C."/>
            <person name="Sun H."/>
            <person name="Tunlid A."/>
            <person name="Henrissat B."/>
            <person name="Grigoriev I.V."/>
            <person name="Hibbett D.S."/>
            <person name="Martin F."/>
            <person name="Nordberg H.P."/>
            <person name="Cantor M.N."/>
            <person name="Hua S.X."/>
        </authorList>
    </citation>
    <scope>NUCLEOTIDE SEQUENCE [LARGE SCALE GENOMIC DNA]</scope>
    <source>
        <strain evidence="3">h7</strain>
    </source>
</reference>
<name>A0A0C2YSU5_HEBCY</name>